<name>A0ABM5IJZ5_DIAVI</name>
<feature type="domain" description="Aldehyde dehydrogenase" evidence="3">
    <location>
        <begin position="29"/>
        <end position="150"/>
    </location>
</feature>
<dbReference type="Pfam" id="PF00171">
    <property type="entry name" value="Aldedh"/>
    <property type="match status" value="1"/>
</dbReference>
<comment type="similarity">
    <text evidence="1">Belongs to the aldehyde dehydrogenase family.</text>
</comment>
<proteinExistence type="inferred from homology"/>
<dbReference type="SUPFAM" id="SSF53720">
    <property type="entry name" value="ALDH-like"/>
    <property type="match status" value="1"/>
</dbReference>
<dbReference type="EnsemblMetazoa" id="XM_028278772.2">
    <property type="protein sequence ID" value="XP_028134573.2"/>
    <property type="gene ID" value="LOC114329605"/>
</dbReference>
<sequence length="182" mass="21050">MANRCHIFLKTNPIQPIMKRNESVVYYKQSPAELLVQNTTTVLKSGRTLPIWFRERQLNRLLDFLLKEEENICNALYQDLRKSIQESLISEIELVKYEIKSALKCLRSWSQPQKVKRTIVNILDDLLITSDPYGVVVIIGAWNYPILILLAPLIDEPAYLEDENHPDQVSSQGMVRKPQKSA</sequence>
<accession>A0ABM5IJZ5</accession>
<dbReference type="InterPro" id="IPR012394">
    <property type="entry name" value="Aldehyde_DH_NAD(P)"/>
</dbReference>
<evidence type="ECO:0000259" key="3">
    <source>
        <dbReference type="Pfam" id="PF00171"/>
    </source>
</evidence>
<dbReference type="InterPro" id="IPR016162">
    <property type="entry name" value="Ald_DH_N"/>
</dbReference>
<dbReference type="Proteomes" id="UP001652700">
    <property type="component" value="Unplaced"/>
</dbReference>
<evidence type="ECO:0000256" key="1">
    <source>
        <dbReference type="ARBA" id="ARBA00009986"/>
    </source>
</evidence>
<dbReference type="Gene3D" id="3.40.605.10">
    <property type="entry name" value="Aldehyde Dehydrogenase, Chain A, domain 1"/>
    <property type="match status" value="1"/>
</dbReference>
<keyword evidence="2" id="KW-0560">Oxidoreductase</keyword>
<evidence type="ECO:0000256" key="2">
    <source>
        <dbReference type="ARBA" id="ARBA00023002"/>
    </source>
</evidence>
<keyword evidence="5" id="KW-1185">Reference proteome</keyword>
<dbReference type="InterPro" id="IPR015590">
    <property type="entry name" value="Aldehyde_DH_dom"/>
</dbReference>
<protein>
    <recommendedName>
        <fullName evidence="3">Aldehyde dehydrogenase domain-containing protein</fullName>
    </recommendedName>
</protein>
<dbReference type="PANTHER" id="PTHR43570">
    <property type="entry name" value="ALDEHYDE DEHYDROGENASE"/>
    <property type="match status" value="1"/>
</dbReference>
<dbReference type="RefSeq" id="XP_028134573.2">
    <property type="nucleotide sequence ID" value="XM_028278772.2"/>
</dbReference>
<dbReference type="PANTHER" id="PTHR43570:SF16">
    <property type="entry name" value="ALDEHYDE DEHYDROGENASE TYPE III, ISOFORM Q"/>
    <property type="match status" value="1"/>
</dbReference>
<dbReference type="GeneID" id="114329605"/>
<evidence type="ECO:0000313" key="4">
    <source>
        <dbReference type="EnsemblMetazoa" id="XP_028134573.2"/>
    </source>
</evidence>
<reference evidence="4" key="1">
    <citation type="submission" date="2025-05" db="UniProtKB">
        <authorList>
            <consortium name="EnsemblMetazoa"/>
        </authorList>
    </citation>
    <scope>IDENTIFICATION</scope>
</reference>
<dbReference type="InterPro" id="IPR016161">
    <property type="entry name" value="Ald_DH/histidinol_DH"/>
</dbReference>
<organism evidence="4 5">
    <name type="scientific">Diabrotica virgifera virgifera</name>
    <name type="common">western corn rootworm</name>
    <dbReference type="NCBI Taxonomy" id="50390"/>
    <lineage>
        <taxon>Eukaryota</taxon>
        <taxon>Metazoa</taxon>
        <taxon>Ecdysozoa</taxon>
        <taxon>Arthropoda</taxon>
        <taxon>Hexapoda</taxon>
        <taxon>Insecta</taxon>
        <taxon>Pterygota</taxon>
        <taxon>Neoptera</taxon>
        <taxon>Endopterygota</taxon>
        <taxon>Coleoptera</taxon>
        <taxon>Polyphaga</taxon>
        <taxon>Cucujiformia</taxon>
        <taxon>Chrysomeloidea</taxon>
        <taxon>Chrysomelidae</taxon>
        <taxon>Galerucinae</taxon>
        <taxon>Diabroticina</taxon>
        <taxon>Diabroticites</taxon>
        <taxon>Diabrotica</taxon>
    </lineage>
</organism>
<evidence type="ECO:0000313" key="5">
    <source>
        <dbReference type="Proteomes" id="UP001652700"/>
    </source>
</evidence>